<keyword evidence="5" id="KW-0297">G-protein coupled receptor</keyword>
<evidence type="ECO:0000256" key="5">
    <source>
        <dbReference type="ARBA" id="ARBA00023040"/>
    </source>
</evidence>
<proteinExistence type="predicted"/>
<feature type="transmembrane region" description="Helical" evidence="9">
    <location>
        <begin position="51"/>
        <end position="68"/>
    </location>
</feature>
<feature type="transmembrane region" description="Helical" evidence="9">
    <location>
        <begin position="6"/>
        <end position="30"/>
    </location>
</feature>
<evidence type="ECO:0000256" key="3">
    <source>
        <dbReference type="ARBA" id="ARBA00022692"/>
    </source>
</evidence>
<dbReference type="InterPro" id="IPR000276">
    <property type="entry name" value="GPCR_Rhodpsn"/>
</dbReference>
<keyword evidence="2" id="KW-1003">Cell membrane</keyword>
<feature type="transmembrane region" description="Helical" evidence="9">
    <location>
        <begin position="178"/>
        <end position="199"/>
    </location>
</feature>
<evidence type="ECO:0000256" key="2">
    <source>
        <dbReference type="ARBA" id="ARBA00022475"/>
    </source>
</evidence>
<evidence type="ECO:0000256" key="7">
    <source>
        <dbReference type="ARBA" id="ARBA00023170"/>
    </source>
</evidence>
<keyword evidence="12" id="KW-1185">Reference proteome</keyword>
<dbReference type="Pfam" id="PF00001">
    <property type="entry name" value="7tm_1"/>
    <property type="match status" value="1"/>
</dbReference>
<keyword evidence="3 9" id="KW-0812">Transmembrane</keyword>
<evidence type="ECO:0000313" key="11">
    <source>
        <dbReference type="EMBL" id="VDI76230.1"/>
    </source>
</evidence>
<dbReference type="PRINTS" id="PR00237">
    <property type="entry name" value="GPCRRHODOPSN"/>
</dbReference>
<organism evidence="11 12">
    <name type="scientific">Mytilus galloprovincialis</name>
    <name type="common">Mediterranean mussel</name>
    <dbReference type="NCBI Taxonomy" id="29158"/>
    <lineage>
        <taxon>Eukaryota</taxon>
        <taxon>Metazoa</taxon>
        <taxon>Spiralia</taxon>
        <taxon>Lophotrochozoa</taxon>
        <taxon>Mollusca</taxon>
        <taxon>Bivalvia</taxon>
        <taxon>Autobranchia</taxon>
        <taxon>Pteriomorphia</taxon>
        <taxon>Mytilida</taxon>
        <taxon>Mytiloidea</taxon>
        <taxon>Mytilidae</taxon>
        <taxon>Mytilinae</taxon>
        <taxon>Mytilus</taxon>
    </lineage>
</organism>
<evidence type="ECO:0000313" key="12">
    <source>
        <dbReference type="Proteomes" id="UP000596742"/>
    </source>
</evidence>
<feature type="transmembrane region" description="Helical" evidence="9">
    <location>
        <begin position="266"/>
        <end position="289"/>
    </location>
</feature>
<accession>A0A8B6H9V1</accession>
<feature type="transmembrane region" description="Helical" evidence="9">
    <location>
        <begin position="80"/>
        <end position="100"/>
    </location>
</feature>
<keyword evidence="4 9" id="KW-1133">Transmembrane helix</keyword>
<feature type="transmembrane region" description="Helical" evidence="9">
    <location>
        <begin position="233"/>
        <end position="254"/>
    </location>
</feature>
<keyword evidence="6 9" id="KW-0472">Membrane</keyword>
<dbReference type="PROSITE" id="PS50262">
    <property type="entry name" value="G_PROTEIN_RECEP_F1_2"/>
    <property type="match status" value="1"/>
</dbReference>
<comment type="subcellular location">
    <subcellularLocation>
        <location evidence="1">Cell membrane</location>
        <topology evidence="1">Multi-pass membrane protein</topology>
    </subcellularLocation>
</comment>
<dbReference type="AlphaFoldDB" id="A0A8B6H9V1"/>
<dbReference type="GO" id="GO:0005886">
    <property type="term" value="C:plasma membrane"/>
    <property type="evidence" value="ECO:0007669"/>
    <property type="project" value="UniProtKB-SubCell"/>
</dbReference>
<protein>
    <submittedName>
        <fullName evidence="11">G protein-coupled receptor 22</fullName>
    </submittedName>
</protein>
<dbReference type="OrthoDB" id="6090407at2759"/>
<dbReference type="InterPro" id="IPR017452">
    <property type="entry name" value="GPCR_Rhodpsn_7TM"/>
</dbReference>
<name>A0A8B6H9V1_MYTGA</name>
<keyword evidence="8" id="KW-0807">Transducer</keyword>
<keyword evidence="7 11" id="KW-0675">Receptor</keyword>
<feature type="domain" description="G-protein coupled receptors family 1 profile" evidence="10">
    <location>
        <begin position="23"/>
        <end position="286"/>
    </location>
</feature>
<dbReference type="EMBL" id="UYJE01009739">
    <property type="protein sequence ID" value="VDI76230.1"/>
    <property type="molecule type" value="Genomic_DNA"/>
</dbReference>
<evidence type="ECO:0000259" key="10">
    <source>
        <dbReference type="PROSITE" id="PS50262"/>
    </source>
</evidence>
<gene>
    <name evidence="11" type="ORF">MGAL_10B082750</name>
</gene>
<reference evidence="11" key="1">
    <citation type="submission" date="2018-11" db="EMBL/GenBank/DDBJ databases">
        <authorList>
            <person name="Alioto T."/>
            <person name="Alioto T."/>
        </authorList>
    </citation>
    <scope>NUCLEOTIDE SEQUENCE</scope>
</reference>
<dbReference type="GO" id="GO:0004930">
    <property type="term" value="F:G protein-coupled receptor activity"/>
    <property type="evidence" value="ECO:0007669"/>
    <property type="project" value="UniProtKB-KW"/>
</dbReference>
<evidence type="ECO:0000256" key="6">
    <source>
        <dbReference type="ARBA" id="ARBA00023136"/>
    </source>
</evidence>
<evidence type="ECO:0000256" key="1">
    <source>
        <dbReference type="ARBA" id="ARBA00004651"/>
    </source>
</evidence>
<comment type="caution">
    <text evidence="11">The sequence shown here is derived from an EMBL/GenBank/DDBJ whole genome shotgun (WGS) entry which is preliminary data.</text>
</comment>
<dbReference type="SUPFAM" id="SSF81321">
    <property type="entry name" value="Family A G protein-coupled receptor-like"/>
    <property type="match status" value="1"/>
</dbReference>
<evidence type="ECO:0000256" key="4">
    <source>
        <dbReference type="ARBA" id="ARBA00022989"/>
    </source>
</evidence>
<dbReference type="PANTHER" id="PTHR24228">
    <property type="entry name" value="B2 BRADYKININ RECEPTOR/ANGIOTENSIN II RECEPTOR"/>
    <property type="match status" value="1"/>
</dbReference>
<feature type="transmembrane region" description="Helical" evidence="9">
    <location>
        <begin position="121"/>
        <end position="139"/>
    </location>
</feature>
<dbReference type="Gene3D" id="1.20.1070.10">
    <property type="entry name" value="Rhodopsin 7-helix transmembrane proteins"/>
    <property type="match status" value="1"/>
</dbReference>
<dbReference type="PANTHER" id="PTHR24228:SF59">
    <property type="entry name" value="NEUROPEPTIDE RECEPTOR 15"/>
    <property type="match status" value="1"/>
</dbReference>
<dbReference type="CDD" id="cd00637">
    <property type="entry name" value="7tm_classA_rhodopsin-like"/>
    <property type="match status" value="1"/>
</dbReference>
<dbReference type="Proteomes" id="UP000596742">
    <property type="component" value="Unassembled WGS sequence"/>
</dbReference>
<evidence type="ECO:0000256" key="9">
    <source>
        <dbReference type="SAM" id="Phobius"/>
    </source>
</evidence>
<evidence type="ECO:0000256" key="8">
    <source>
        <dbReference type="ARBA" id="ARBA00023224"/>
    </source>
</evidence>
<sequence length="384" mass="42868">MLMEFKIIVGLVLVIEFLTGVFFNIAVLLLPAPKWSKNMTTGNNLIRNLHIFDLSICVFLMPITFAVLMHSPHVNEILCFFHESLIAFSASGLCVNVLFISLERYGSVATLVFQPGKNPKAFVTIIWIVATVGFVLPWINLAFKTTDIKAVIKAEENKSLIDCEHLITSYNEYNIYEIYALGIFGVSFTGIVFCYVGIYRIAKKRLKLKGDNGGTSKLQSVSKQNQEKRAFKVTVSIVGCFLFCWSLFVTVSLVEMLVPPNTAVNGAHLVSLTVVFLSTVIHPILYRFIHGDIKRIFKRRGDTTENSLSFTKSNAVGPTTTTQKTLIESIEPDSMISNPTTTNHTDKPRTTFENNLQVPTEHIPSLRSQITNIGEKDTIFISSA</sequence>